<feature type="region of interest" description="Disordered" evidence="1">
    <location>
        <begin position="170"/>
        <end position="229"/>
    </location>
</feature>
<sequence length="275" mass="29286">MHDTQNWSILGGFQPSALHGLQQPMSAMHDTQQLALGAQSATSASLDIPTSLLSISALDIAAFDESFKNPAFWNDLDRFITLDLNGGQTVSSTHSSSFTNMLSSMPLLFNSFSSPLRPRGQLEFSSPLCLPVPAFSSPPHLPALSFSLPAEEVVQLSDPEDHLLNESSSAIQNKRSMKQGKKSGTSAMLSTTGPSKTNSLPQVERLSVSSNATELPTAGEVTRKSSRASVPSTCNALANAIGSSQSKENITHASTAGWKRGADAVENSMKKYTFI</sequence>
<proteinExistence type="predicted"/>
<reference evidence="2 3" key="1">
    <citation type="submission" date="2014-04" db="EMBL/GenBank/DDBJ databases">
        <authorList>
            <consortium name="DOE Joint Genome Institute"/>
            <person name="Kuo A."/>
            <person name="Kohler A."/>
            <person name="Nagy L.G."/>
            <person name="Floudas D."/>
            <person name="Copeland A."/>
            <person name="Barry K.W."/>
            <person name="Cichocki N."/>
            <person name="Veneault-Fourrey C."/>
            <person name="LaButti K."/>
            <person name="Lindquist E.A."/>
            <person name="Lipzen A."/>
            <person name="Lundell T."/>
            <person name="Morin E."/>
            <person name="Murat C."/>
            <person name="Sun H."/>
            <person name="Tunlid A."/>
            <person name="Henrissat B."/>
            <person name="Grigoriev I.V."/>
            <person name="Hibbett D.S."/>
            <person name="Martin F."/>
            <person name="Nordberg H.P."/>
            <person name="Cantor M.N."/>
            <person name="Hua S.X."/>
        </authorList>
    </citation>
    <scope>NUCLEOTIDE SEQUENCE [LARGE SCALE GENOMIC DNA]</scope>
    <source>
        <strain evidence="2 3">Foug A</strain>
    </source>
</reference>
<keyword evidence="3" id="KW-1185">Reference proteome</keyword>
<dbReference type="HOGENOM" id="CLU_1012509_0_0_1"/>
<dbReference type="AlphaFoldDB" id="A0A0C2ZVE0"/>
<evidence type="ECO:0000313" key="2">
    <source>
        <dbReference type="EMBL" id="KIM65453.1"/>
    </source>
</evidence>
<evidence type="ECO:0000313" key="3">
    <source>
        <dbReference type="Proteomes" id="UP000053989"/>
    </source>
</evidence>
<feature type="compositionally biased region" description="Polar residues" evidence="1">
    <location>
        <begin position="182"/>
        <end position="214"/>
    </location>
</feature>
<dbReference type="InParanoid" id="A0A0C2ZVE0"/>
<protein>
    <submittedName>
        <fullName evidence="2">Uncharacterized protein</fullName>
    </submittedName>
</protein>
<gene>
    <name evidence="2" type="ORF">SCLCIDRAFT_22663</name>
</gene>
<reference evidence="3" key="2">
    <citation type="submission" date="2015-01" db="EMBL/GenBank/DDBJ databases">
        <title>Evolutionary Origins and Diversification of the Mycorrhizal Mutualists.</title>
        <authorList>
            <consortium name="DOE Joint Genome Institute"/>
            <consortium name="Mycorrhizal Genomics Consortium"/>
            <person name="Kohler A."/>
            <person name="Kuo A."/>
            <person name="Nagy L.G."/>
            <person name="Floudas D."/>
            <person name="Copeland A."/>
            <person name="Barry K.W."/>
            <person name="Cichocki N."/>
            <person name="Veneault-Fourrey C."/>
            <person name="LaButti K."/>
            <person name="Lindquist E.A."/>
            <person name="Lipzen A."/>
            <person name="Lundell T."/>
            <person name="Morin E."/>
            <person name="Murat C."/>
            <person name="Riley R."/>
            <person name="Ohm R."/>
            <person name="Sun H."/>
            <person name="Tunlid A."/>
            <person name="Henrissat B."/>
            <person name="Grigoriev I.V."/>
            <person name="Hibbett D.S."/>
            <person name="Martin F."/>
        </authorList>
    </citation>
    <scope>NUCLEOTIDE SEQUENCE [LARGE SCALE GENOMIC DNA]</scope>
    <source>
        <strain evidence="3">Foug A</strain>
    </source>
</reference>
<evidence type="ECO:0000256" key="1">
    <source>
        <dbReference type="SAM" id="MobiDB-lite"/>
    </source>
</evidence>
<dbReference type="Proteomes" id="UP000053989">
    <property type="component" value="Unassembled WGS sequence"/>
</dbReference>
<accession>A0A0C2ZVE0</accession>
<dbReference type="EMBL" id="KN822022">
    <property type="protein sequence ID" value="KIM65453.1"/>
    <property type="molecule type" value="Genomic_DNA"/>
</dbReference>
<organism evidence="2 3">
    <name type="scientific">Scleroderma citrinum Foug A</name>
    <dbReference type="NCBI Taxonomy" id="1036808"/>
    <lineage>
        <taxon>Eukaryota</taxon>
        <taxon>Fungi</taxon>
        <taxon>Dikarya</taxon>
        <taxon>Basidiomycota</taxon>
        <taxon>Agaricomycotina</taxon>
        <taxon>Agaricomycetes</taxon>
        <taxon>Agaricomycetidae</taxon>
        <taxon>Boletales</taxon>
        <taxon>Sclerodermatineae</taxon>
        <taxon>Sclerodermataceae</taxon>
        <taxon>Scleroderma</taxon>
    </lineage>
</organism>
<name>A0A0C2ZVE0_9AGAM</name>